<keyword evidence="5" id="KW-0822">Tryptophan biosynthesis</keyword>
<dbReference type="PANTHER" id="PTHR48077:SF6">
    <property type="entry name" value="TRYPTOPHAN SYNTHASE"/>
    <property type="match status" value="1"/>
</dbReference>
<dbReference type="GO" id="GO:0005737">
    <property type="term" value="C:cytoplasm"/>
    <property type="evidence" value="ECO:0007669"/>
    <property type="project" value="TreeGrafter"/>
</dbReference>
<comment type="pathway">
    <text evidence="2">Amino-acid biosynthesis; L-tryptophan biosynthesis; L-tryptophan from chorismate: step 5/5.</text>
</comment>
<feature type="non-terminal residue" evidence="11">
    <location>
        <position position="258"/>
    </location>
</feature>
<evidence type="ECO:0000259" key="10">
    <source>
        <dbReference type="Pfam" id="PF00291"/>
    </source>
</evidence>
<evidence type="ECO:0000256" key="7">
    <source>
        <dbReference type="ARBA" id="ARBA00023141"/>
    </source>
</evidence>
<evidence type="ECO:0000313" key="11">
    <source>
        <dbReference type="EMBL" id="GAI10474.1"/>
    </source>
</evidence>
<dbReference type="SUPFAM" id="SSF53686">
    <property type="entry name" value="Tryptophan synthase beta subunit-like PLP-dependent enzymes"/>
    <property type="match status" value="1"/>
</dbReference>
<dbReference type="AlphaFoldDB" id="X1MVW3"/>
<feature type="domain" description="Tryptophan synthase beta chain-like PALP" evidence="10">
    <location>
        <begin position="59"/>
        <end position="225"/>
    </location>
</feature>
<evidence type="ECO:0000256" key="4">
    <source>
        <dbReference type="ARBA" id="ARBA00022605"/>
    </source>
</evidence>
<keyword evidence="4" id="KW-0028">Amino-acid biosynthesis</keyword>
<proteinExistence type="predicted"/>
<name>X1MVW3_9ZZZZ</name>
<dbReference type="EMBL" id="BARV01005047">
    <property type="protein sequence ID" value="GAI10474.1"/>
    <property type="molecule type" value="Genomic_DNA"/>
</dbReference>
<dbReference type="InterPro" id="IPR036052">
    <property type="entry name" value="TrpB-like_PALP_sf"/>
</dbReference>
<dbReference type="NCBIfam" id="NF009057">
    <property type="entry name" value="PRK12391.1"/>
    <property type="match status" value="1"/>
</dbReference>
<dbReference type="GO" id="GO:0004834">
    <property type="term" value="F:tryptophan synthase activity"/>
    <property type="evidence" value="ECO:0007669"/>
    <property type="project" value="UniProtKB-EC"/>
</dbReference>
<dbReference type="PANTHER" id="PTHR48077">
    <property type="entry name" value="TRYPTOPHAN SYNTHASE-RELATED"/>
    <property type="match status" value="1"/>
</dbReference>
<feature type="non-terminal residue" evidence="11">
    <location>
        <position position="1"/>
    </location>
</feature>
<keyword evidence="8" id="KW-0456">Lyase</keyword>
<evidence type="ECO:0000256" key="6">
    <source>
        <dbReference type="ARBA" id="ARBA00022898"/>
    </source>
</evidence>
<evidence type="ECO:0000256" key="9">
    <source>
        <dbReference type="ARBA" id="ARBA00049047"/>
    </source>
</evidence>
<comment type="caution">
    <text evidence="11">The sequence shown here is derived from an EMBL/GenBank/DDBJ whole genome shotgun (WGS) entry which is preliminary data.</text>
</comment>
<evidence type="ECO:0000256" key="3">
    <source>
        <dbReference type="ARBA" id="ARBA00012043"/>
    </source>
</evidence>
<dbReference type="Gene3D" id="3.40.50.1100">
    <property type="match status" value="1"/>
</dbReference>
<gene>
    <name evidence="11" type="ORF">S06H3_10743</name>
</gene>
<evidence type="ECO:0000256" key="1">
    <source>
        <dbReference type="ARBA" id="ARBA00001933"/>
    </source>
</evidence>
<evidence type="ECO:0000256" key="5">
    <source>
        <dbReference type="ARBA" id="ARBA00022822"/>
    </source>
</evidence>
<dbReference type="GO" id="GO:0052684">
    <property type="term" value="F:L-serine hydro-lyase (adding indole, L-tryptophan-forming) activity"/>
    <property type="evidence" value="ECO:0007669"/>
    <property type="project" value="TreeGrafter"/>
</dbReference>
<dbReference type="InterPro" id="IPR023026">
    <property type="entry name" value="Trp_synth_beta/beta-like"/>
</dbReference>
<dbReference type="InterPro" id="IPR001926">
    <property type="entry name" value="TrpB-like_PALP"/>
</dbReference>
<keyword evidence="7" id="KW-0057">Aromatic amino acid biosynthesis</keyword>
<dbReference type="Pfam" id="PF00291">
    <property type="entry name" value="PALP"/>
    <property type="match status" value="1"/>
</dbReference>
<dbReference type="EC" id="4.2.1.20" evidence="3"/>
<accession>X1MVW3</accession>
<evidence type="ECO:0000256" key="8">
    <source>
        <dbReference type="ARBA" id="ARBA00023239"/>
    </source>
</evidence>
<comment type="catalytic activity">
    <reaction evidence="9">
        <text>(1S,2R)-1-C-(indol-3-yl)glycerol 3-phosphate + L-serine = D-glyceraldehyde 3-phosphate + L-tryptophan + H2O</text>
        <dbReference type="Rhea" id="RHEA:10532"/>
        <dbReference type="ChEBI" id="CHEBI:15377"/>
        <dbReference type="ChEBI" id="CHEBI:33384"/>
        <dbReference type="ChEBI" id="CHEBI:57912"/>
        <dbReference type="ChEBI" id="CHEBI:58866"/>
        <dbReference type="ChEBI" id="CHEBI:59776"/>
        <dbReference type="EC" id="4.2.1.20"/>
    </reaction>
</comment>
<keyword evidence="6" id="KW-0663">Pyridoxal phosphate</keyword>
<sequence>GRRILAEDPDSPGSLGIAISEALEDAFAHDDTKYSIGSVVNHVLLHQTVNGLEARKLMMEKADAYPDIIVGCIGGGSNFAGLYLPFVKDKIDGTKPDLRIINVEPASCPTMTKGPYTWDYGDVAGLAPIILMNTLGHTFIPSPIHAGGLRYHGMAPIICHLHKLGLVEARAEHQMATFEAGVTFARTEGIISAPEPNHAIKVVIDEALKCRESGESKTILLAHSGHGHFDMAAYDAYLSGKLEDYEYPEEKVKEALAH</sequence>
<evidence type="ECO:0000256" key="2">
    <source>
        <dbReference type="ARBA" id="ARBA00004733"/>
    </source>
</evidence>
<comment type="cofactor">
    <cofactor evidence="1">
        <name>pyridoxal 5'-phosphate</name>
        <dbReference type="ChEBI" id="CHEBI:597326"/>
    </cofactor>
</comment>
<organism evidence="11">
    <name type="scientific">marine sediment metagenome</name>
    <dbReference type="NCBI Taxonomy" id="412755"/>
    <lineage>
        <taxon>unclassified sequences</taxon>
        <taxon>metagenomes</taxon>
        <taxon>ecological metagenomes</taxon>
    </lineage>
</organism>
<reference evidence="11" key="1">
    <citation type="journal article" date="2014" name="Front. Microbiol.">
        <title>High frequency of phylogenetically diverse reductive dehalogenase-homologous genes in deep subseafloor sedimentary metagenomes.</title>
        <authorList>
            <person name="Kawai M."/>
            <person name="Futagami T."/>
            <person name="Toyoda A."/>
            <person name="Takaki Y."/>
            <person name="Nishi S."/>
            <person name="Hori S."/>
            <person name="Arai W."/>
            <person name="Tsubouchi T."/>
            <person name="Morono Y."/>
            <person name="Uchiyama I."/>
            <person name="Ito T."/>
            <person name="Fujiyama A."/>
            <person name="Inagaki F."/>
            <person name="Takami H."/>
        </authorList>
    </citation>
    <scope>NUCLEOTIDE SEQUENCE</scope>
    <source>
        <strain evidence="11">Expedition CK06-06</strain>
    </source>
</reference>
<protein>
    <recommendedName>
        <fullName evidence="3">tryptophan synthase</fullName>
        <ecNumber evidence="3">4.2.1.20</ecNumber>
    </recommendedName>
</protein>